<gene>
    <name evidence="2" type="ORF">P0M35_13295</name>
</gene>
<comment type="similarity">
    <text evidence="1">Belongs to the outer membrane factor (OMF) (TC 1.B.17) family.</text>
</comment>
<evidence type="ECO:0000313" key="3">
    <source>
        <dbReference type="Proteomes" id="UP001221302"/>
    </source>
</evidence>
<organism evidence="2 3">
    <name type="scientific">Stygiobacter electus</name>
    <dbReference type="NCBI Taxonomy" id="3032292"/>
    <lineage>
        <taxon>Bacteria</taxon>
        <taxon>Pseudomonadati</taxon>
        <taxon>Ignavibacteriota</taxon>
        <taxon>Ignavibacteria</taxon>
        <taxon>Ignavibacteriales</taxon>
        <taxon>Melioribacteraceae</taxon>
        <taxon>Stygiobacter</taxon>
    </lineage>
</organism>
<dbReference type="Proteomes" id="UP001221302">
    <property type="component" value="Unassembled WGS sequence"/>
</dbReference>
<protein>
    <submittedName>
        <fullName evidence="2">TolC family protein</fullName>
    </submittedName>
</protein>
<name>A0AAE3P4Z8_9BACT</name>
<dbReference type="GO" id="GO:0015562">
    <property type="term" value="F:efflux transmembrane transporter activity"/>
    <property type="evidence" value="ECO:0007669"/>
    <property type="project" value="InterPro"/>
</dbReference>
<keyword evidence="3" id="KW-1185">Reference proteome</keyword>
<evidence type="ECO:0000256" key="1">
    <source>
        <dbReference type="ARBA" id="ARBA00007613"/>
    </source>
</evidence>
<dbReference type="Pfam" id="PF02321">
    <property type="entry name" value="OEP"/>
    <property type="match status" value="1"/>
</dbReference>
<dbReference type="SUPFAM" id="SSF56954">
    <property type="entry name" value="Outer membrane efflux proteins (OEP)"/>
    <property type="match status" value="1"/>
</dbReference>
<dbReference type="Gene3D" id="1.20.1600.10">
    <property type="entry name" value="Outer membrane efflux proteins (OEP)"/>
    <property type="match status" value="1"/>
</dbReference>
<accession>A0AAE3P4Z8</accession>
<dbReference type="RefSeq" id="WP_321536906.1">
    <property type="nucleotide sequence ID" value="NZ_JARGDL010000027.1"/>
</dbReference>
<proteinExistence type="inferred from homology"/>
<dbReference type="InterPro" id="IPR003423">
    <property type="entry name" value="OMP_efflux"/>
</dbReference>
<dbReference type="InterPro" id="IPR010131">
    <property type="entry name" value="MdtP/NodT-like"/>
</dbReference>
<evidence type="ECO:0000313" key="2">
    <source>
        <dbReference type="EMBL" id="MDF1613135.1"/>
    </source>
</evidence>
<comment type="caution">
    <text evidence="2">The sequence shown here is derived from an EMBL/GenBank/DDBJ whole genome shotgun (WGS) entry which is preliminary data.</text>
</comment>
<dbReference type="PANTHER" id="PTHR30203:SF24">
    <property type="entry name" value="BLR4935 PROTEIN"/>
    <property type="match status" value="1"/>
</dbReference>
<reference evidence="2" key="1">
    <citation type="submission" date="2023-03" db="EMBL/GenBank/DDBJ databases">
        <title>Stygiobacter electus gen. nov., sp. nov., facultatively anaerobic thermotolerant bacterium of the class Ignavibacteria from a well of Yessentuki mineral water deposit.</title>
        <authorList>
            <person name="Podosokorskaya O.A."/>
            <person name="Elcheninov A.G."/>
            <person name="Petrova N.F."/>
            <person name="Zavarzina D.G."/>
            <person name="Kublanov I.V."/>
            <person name="Merkel A.Y."/>
        </authorList>
    </citation>
    <scope>NUCLEOTIDE SEQUENCE</scope>
    <source>
        <strain evidence="2">09-Me</strain>
    </source>
</reference>
<dbReference type="EMBL" id="JARGDL010000027">
    <property type="protein sequence ID" value="MDF1613135.1"/>
    <property type="molecule type" value="Genomic_DNA"/>
</dbReference>
<dbReference type="AlphaFoldDB" id="A0AAE3P4Z8"/>
<dbReference type="PANTHER" id="PTHR30203">
    <property type="entry name" value="OUTER MEMBRANE CATION EFFLUX PROTEIN"/>
    <property type="match status" value="1"/>
</dbReference>
<sequence>MNEAIEISLKNNSQILTAQKEIEAADGKILQAGRIPNAEFSIESNEIPKSFSLGNAGELYFNISQSLEFFGKRSSKIQIAEYEKQIAEINLERIKKIVTAQVKEAYYQGLLLQEMINAIEQNISLLNDFLVQVKDKYQTGTSTYLDVIRAKVEATRLKNELFDVNKQFQQNIGGLKILMGVENGGNYELSDSLSYIFIDSPLDSILASLIGQSNFIKMSSIRMDRNKSLLLLAEKGSLPDFNFGASFQNRQPIPGKGFDNFIGLKLGISLPMFYSSGVRGDIQESQALLDISDIQYEAVRKIIKQKIISSFKSLNYAEEQLRLFDKTLLQDVEDELRAGITAYQNNQIDVLNLFDIYRTYRTTKLEYERTIYNCLIARTQLEISNELISD</sequence>